<reference evidence="2 3" key="1">
    <citation type="submission" date="2019-01" db="EMBL/GenBank/DDBJ databases">
        <title>Spirosoma flava sp. nov., a propanil-degrading bacterium isolated from herbicide-contaminated soil.</title>
        <authorList>
            <person name="Zhang L."/>
            <person name="Jiang J.-D."/>
        </authorList>
    </citation>
    <scope>NUCLEOTIDE SEQUENCE [LARGE SCALE GENOMIC DNA]</scope>
    <source>
        <strain evidence="2 3">TY50</strain>
    </source>
</reference>
<evidence type="ECO:0008006" key="4">
    <source>
        <dbReference type="Google" id="ProtNLM"/>
    </source>
</evidence>
<evidence type="ECO:0000313" key="3">
    <source>
        <dbReference type="Proteomes" id="UP000290407"/>
    </source>
</evidence>
<sequence>MKTRFYLLILCITLLGKQLAVAQCTTCTRSYTGVGSGTDFSSLNSGETLCILANVGNISIDQNKTGIRICVAPGVTWTQTNALAANSISITVNGTFVLNGGLNLNGNSTIAVSAGASLSTNITNINAGLLINNAGQVTFTANSAVTTTGGSFTFANGAGATLTATAPPNFVAGNSTTYTNAGTMVFSSLEDSEANSFINQSTGVITVYRTFYNHGGFTNNGLLQTTCVPAQNGTLGCEFRTGDKGAKQFISNNCITVKGTVNIDGPIVLNGLLDIATGYDLSITKIVTGTNGRIVVNGGVSRAANDGRYIGTNMRFCDRNTTGNRFDTYSANYPNDQAAIVVDCSPSACSTCPTLAVTATPGACVPATNQYTLTGSVSFTNAASGELTVTDGVRSTTVSTSGSSPQSYTLTGLTANAASHTVTITSSSTACTPASVTYAAPASCSCSLSVQTFSQSGCQANGTDVTSADDYFLLTVQATAVNGSGRYELVLNANSDGSGGTVLNAGGTAYGQAVTVGAGRQLSANNSTTYPITIRDATNTACRQVRTTVAVASCSPCESVLCPKVSLTRQ</sequence>
<organism evidence="2 3">
    <name type="scientific">Spirosoma sordidisoli</name>
    <dbReference type="NCBI Taxonomy" id="2502893"/>
    <lineage>
        <taxon>Bacteria</taxon>
        <taxon>Pseudomonadati</taxon>
        <taxon>Bacteroidota</taxon>
        <taxon>Cytophagia</taxon>
        <taxon>Cytophagales</taxon>
        <taxon>Cytophagaceae</taxon>
        <taxon>Spirosoma</taxon>
    </lineage>
</organism>
<evidence type="ECO:0000256" key="1">
    <source>
        <dbReference type="SAM" id="SignalP"/>
    </source>
</evidence>
<feature type="signal peptide" evidence="1">
    <location>
        <begin position="1"/>
        <end position="22"/>
    </location>
</feature>
<proteinExistence type="predicted"/>
<evidence type="ECO:0000313" key="2">
    <source>
        <dbReference type="EMBL" id="RYC67187.1"/>
    </source>
</evidence>
<protein>
    <recommendedName>
        <fullName evidence="4">Ig-like domain-containing protein</fullName>
    </recommendedName>
</protein>
<accession>A0A4Q2UDL5</accession>
<comment type="caution">
    <text evidence="2">The sequence shown here is derived from an EMBL/GenBank/DDBJ whole genome shotgun (WGS) entry which is preliminary data.</text>
</comment>
<keyword evidence="1" id="KW-0732">Signal</keyword>
<dbReference type="RefSeq" id="WP_129605642.1">
    <property type="nucleotide sequence ID" value="NZ_SBLB01000009.1"/>
</dbReference>
<dbReference type="AlphaFoldDB" id="A0A4Q2UDL5"/>
<feature type="chain" id="PRO_5020517093" description="Ig-like domain-containing protein" evidence="1">
    <location>
        <begin position="23"/>
        <end position="570"/>
    </location>
</feature>
<dbReference type="Proteomes" id="UP000290407">
    <property type="component" value="Unassembled WGS sequence"/>
</dbReference>
<name>A0A4Q2UDL5_9BACT</name>
<gene>
    <name evidence="2" type="ORF">EQG79_26295</name>
</gene>
<keyword evidence="3" id="KW-1185">Reference proteome</keyword>
<dbReference type="EMBL" id="SBLB01000009">
    <property type="protein sequence ID" value="RYC67187.1"/>
    <property type="molecule type" value="Genomic_DNA"/>
</dbReference>